<dbReference type="Gene3D" id="3.30.420.10">
    <property type="entry name" value="Ribonuclease H-like superfamily/Ribonuclease H"/>
    <property type="match status" value="1"/>
</dbReference>
<reference evidence="10" key="2">
    <citation type="submission" date="2021-01" db="EMBL/GenBank/DDBJ databases">
        <authorList>
            <person name="Schikora-Tamarit M.A."/>
        </authorList>
    </citation>
    <scope>NUCLEOTIDE SEQUENCE</scope>
    <source>
        <strain evidence="10">NCAIM Y.01608</strain>
    </source>
</reference>
<dbReference type="Proteomes" id="UP000788993">
    <property type="component" value="Unassembled WGS sequence"/>
</dbReference>
<evidence type="ECO:0000256" key="5">
    <source>
        <dbReference type="ARBA" id="ARBA00022722"/>
    </source>
</evidence>
<dbReference type="OrthoDB" id="8191639at2759"/>
<accession>A0A1B7SJK4</accession>
<keyword evidence="5" id="KW-0540">Nuclease</keyword>
<evidence type="ECO:0000313" key="11">
    <source>
        <dbReference type="Proteomes" id="UP000788993"/>
    </source>
</evidence>
<organism evidence="10 11">
    <name type="scientific">Ogataea polymorpha</name>
    <dbReference type="NCBI Taxonomy" id="460523"/>
    <lineage>
        <taxon>Eukaryota</taxon>
        <taxon>Fungi</taxon>
        <taxon>Dikarya</taxon>
        <taxon>Ascomycota</taxon>
        <taxon>Saccharomycotina</taxon>
        <taxon>Pichiomycetes</taxon>
        <taxon>Pichiales</taxon>
        <taxon>Pichiaceae</taxon>
        <taxon>Ogataea</taxon>
    </lineage>
</organism>
<dbReference type="GO" id="GO:0005634">
    <property type="term" value="C:nucleus"/>
    <property type="evidence" value="ECO:0007669"/>
    <property type="project" value="UniProtKB-SubCell"/>
</dbReference>
<comment type="subcellular location">
    <subcellularLocation>
        <location evidence="1">Nucleus</location>
    </subcellularLocation>
</comment>
<dbReference type="EMBL" id="JAEUBD010001540">
    <property type="protein sequence ID" value="KAH3659146.1"/>
    <property type="molecule type" value="Genomic_DNA"/>
</dbReference>
<keyword evidence="6" id="KW-0378">Hydrolase</keyword>
<evidence type="ECO:0000256" key="4">
    <source>
        <dbReference type="ARBA" id="ARBA00022552"/>
    </source>
</evidence>
<comment type="similarity">
    <text evidence="2">Belongs to the REXO4 family.</text>
</comment>
<sequence>MGFSLSSNWKQLQRKQISKTKGIAKKRPKSAAAMVSKSVKASALSDKEPSVSLKFTVTESTNNVSHRKREVGKYLAMDCEFVGAGEEGESSILARVSLVNYHGITVYDTFVLPTEKVTDWRTHVSGVTPAHMKDAVPFKEAQKKVSDLLHGKILVGHDVGHDLDALMLSHPRFMIRDTAKHSPFRKKYAAGKTPSLKKLSKEILGVEIQSGQHSSVEDARATMMIYKSAKAEFETILKKPRQLHK</sequence>
<reference evidence="10" key="1">
    <citation type="journal article" date="2021" name="Open Biol.">
        <title>Shared evolutionary footprints suggest mitochondrial oxidative damage underlies multiple complex I losses in fungi.</title>
        <authorList>
            <person name="Schikora-Tamarit M.A."/>
            <person name="Marcet-Houben M."/>
            <person name="Nosek J."/>
            <person name="Gabaldon T."/>
        </authorList>
    </citation>
    <scope>NUCLEOTIDE SEQUENCE</scope>
    <source>
        <strain evidence="10">NCAIM Y.01608</strain>
    </source>
</reference>
<evidence type="ECO:0000256" key="2">
    <source>
        <dbReference type="ARBA" id="ARBA00010489"/>
    </source>
</evidence>
<evidence type="ECO:0000256" key="6">
    <source>
        <dbReference type="ARBA" id="ARBA00022801"/>
    </source>
</evidence>
<dbReference type="AlphaFoldDB" id="A0A1B7SJK4"/>
<evidence type="ECO:0000256" key="9">
    <source>
        <dbReference type="ARBA" id="ARBA00025599"/>
    </source>
</evidence>
<keyword evidence="7" id="KW-0269">Exonuclease</keyword>
<evidence type="ECO:0000313" key="10">
    <source>
        <dbReference type="EMBL" id="KAH3659146.1"/>
    </source>
</evidence>
<comment type="function">
    <text evidence="9">Exoribonuclease involved in ribosome biosynthesis. Involved in the processing of ITS1, the internal transcribed spacer localized between the 18S and 5.8S rRNAs.</text>
</comment>
<evidence type="ECO:0000256" key="1">
    <source>
        <dbReference type="ARBA" id="ARBA00004123"/>
    </source>
</evidence>
<dbReference type="GO" id="GO:0008408">
    <property type="term" value="F:3'-5' exonuclease activity"/>
    <property type="evidence" value="ECO:0007669"/>
    <property type="project" value="InterPro"/>
</dbReference>
<keyword evidence="4" id="KW-0698">rRNA processing</keyword>
<dbReference type="InterPro" id="IPR047021">
    <property type="entry name" value="REXO1/3/4-like"/>
</dbReference>
<dbReference type="GO" id="GO:0003676">
    <property type="term" value="F:nucleic acid binding"/>
    <property type="evidence" value="ECO:0007669"/>
    <property type="project" value="InterPro"/>
</dbReference>
<dbReference type="SUPFAM" id="SSF53098">
    <property type="entry name" value="Ribonuclease H-like"/>
    <property type="match status" value="1"/>
</dbReference>
<dbReference type="FunFam" id="3.30.420.10:FF:000007">
    <property type="entry name" value="Interferon-stimulated exonuclease gene 20"/>
    <property type="match status" value="1"/>
</dbReference>
<dbReference type="GO" id="GO:0000027">
    <property type="term" value="P:ribosomal large subunit assembly"/>
    <property type="evidence" value="ECO:0007669"/>
    <property type="project" value="EnsemblFungi"/>
</dbReference>
<gene>
    <name evidence="10" type="ORF">OGATHE_006029</name>
</gene>
<evidence type="ECO:0000256" key="8">
    <source>
        <dbReference type="ARBA" id="ARBA00023242"/>
    </source>
</evidence>
<dbReference type="Pfam" id="PF00929">
    <property type="entry name" value="RNase_T"/>
    <property type="match status" value="1"/>
</dbReference>
<evidence type="ECO:0000256" key="3">
    <source>
        <dbReference type="ARBA" id="ARBA00016937"/>
    </source>
</evidence>
<dbReference type="InterPro" id="IPR036397">
    <property type="entry name" value="RNaseH_sf"/>
</dbReference>
<dbReference type="InterPro" id="IPR037431">
    <property type="entry name" value="REX4_DEDDh_dom"/>
</dbReference>
<dbReference type="PANTHER" id="PTHR12801:SF45">
    <property type="entry name" value="RNA EXONUCLEASE 4"/>
    <property type="match status" value="1"/>
</dbReference>
<comment type="caution">
    <text evidence="10">The sequence shown here is derived from an EMBL/GenBank/DDBJ whole genome shotgun (WGS) entry which is preliminary data.</text>
</comment>
<name>A0A1B7SJK4_9ASCO</name>
<protein>
    <recommendedName>
        <fullName evidence="3">RNA exonuclease 4</fullName>
    </recommendedName>
</protein>
<keyword evidence="8" id="KW-0539">Nucleus</keyword>
<dbReference type="CDD" id="cd06144">
    <property type="entry name" value="REX4_like"/>
    <property type="match status" value="1"/>
</dbReference>
<dbReference type="InterPro" id="IPR013520">
    <property type="entry name" value="Ribonucl_H"/>
</dbReference>
<evidence type="ECO:0000256" key="7">
    <source>
        <dbReference type="ARBA" id="ARBA00022839"/>
    </source>
</evidence>
<proteinExistence type="inferred from homology"/>
<dbReference type="RefSeq" id="XP_018211597.1">
    <property type="nucleotide sequence ID" value="XM_018356861.1"/>
</dbReference>
<keyword evidence="11" id="KW-1185">Reference proteome</keyword>
<dbReference type="PANTHER" id="PTHR12801">
    <property type="entry name" value="RNA EXONUCLEASE REXO1 / RECO3 FAMILY MEMBER-RELATED"/>
    <property type="match status" value="1"/>
</dbReference>
<dbReference type="GO" id="GO:0006364">
    <property type="term" value="P:rRNA processing"/>
    <property type="evidence" value="ECO:0007669"/>
    <property type="project" value="UniProtKB-KW"/>
</dbReference>
<dbReference type="InterPro" id="IPR012337">
    <property type="entry name" value="RNaseH-like_sf"/>
</dbReference>
<dbReference type="SMART" id="SM00479">
    <property type="entry name" value="EXOIII"/>
    <property type="match status" value="1"/>
</dbReference>